<protein>
    <submittedName>
        <fullName evidence="1">Uncharacterized protein</fullName>
    </submittedName>
</protein>
<keyword evidence="2" id="KW-1185">Reference proteome</keyword>
<dbReference type="AlphaFoldDB" id="A0A4C1T376"/>
<evidence type="ECO:0000313" key="2">
    <source>
        <dbReference type="Proteomes" id="UP000299102"/>
    </source>
</evidence>
<accession>A0A4C1T376</accession>
<evidence type="ECO:0000313" key="1">
    <source>
        <dbReference type="EMBL" id="GBP08635.1"/>
    </source>
</evidence>
<gene>
    <name evidence="1" type="ORF">EVAR_7241_1</name>
</gene>
<name>A0A4C1T376_EUMVA</name>
<dbReference type="EMBL" id="BGZK01000032">
    <property type="protein sequence ID" value="GBP08635.1"/>
    <property type="molecule type" value="Genomic_DNA"/>
</dbReference>
<proteinExistence type="predicted"/>
<comment type="caution">
    <text evidence="1">The sequence shown here is derived from an EMBL/GenBank/DDBJ whole genome shotgun (WGS) entry which is preliminary data.</text>
</comment>
<organism evidence="1 2">
    <name type="scientific">Eumeta variegata</name>
    <name type="common">Bagworm moth</name>
    <name type="synonym">Eumeta japonica</name>
    <dbReference type="NCBI Taxonomy" id="151549"/>
    <lineage>
        <taxon>Eukaryota</taxon>
        <taxon>Metazoa</taxon>
        <taxon>Ecdysozoa</taxon>
        <taxon>Arthropoda</taxon>
        <taxon>Hexapoda</taxon>
        <taxon>Insecta</taxon>
        <taxon>Pterygota</taxon>
        <taxon>Neoptera</taxon>
        <taxon>Endopterygota</taxon>
        <taxon>Lepidoptera</taxon>
        <taxon>Glossata</taxon>
        <taxon>Ditrysia</taxon>
        <taxon>Tineoidea</taxon>
        <taxon>Psychidae</taxon>
        <taxon>Oiketicinae</taxon>
        <taxon>Eumeta</taxon>
    </lineage>
</organism>
<reference evidence="1 2" key="1">
    <citation type="journal article" date="2019" name="Commun. Biol.">
        <title>The bagworm genome reveals a unique fibroin gene that provides high tensile strength.</title>
        <authorList>
            <person name="Kono N."/>
            <person name="Nakamura H."/>
            <person name="Ohtoshi R."/>
            <person name="Tomita M."/>
            <person name="Numata K."/>
            <person name="Arakawa K."/>
        </authorList>
    </citation>
    <scope>NUCLEOTIDE SEQUENCE [LARGE SCALE GENOMIC DNA]</scope>
</reference>
<sequence length="84" mass="9181">MRRVSFLEGAASADGAGLLPDERRFCAPARRRFCAADSTREFTAARTRRLLQELARSVAVALPASLVGIGCPLQEEYVDGEKVR</sequence>
<dbReference type="Proteomes" id="UP000299102">
    <property type="component" value="Unassembled WGS sequence"/>
</dbReference>